<dbReference type="Proteomes" id="UP001207528">
    <property type="component" value="Unassembled WGS sequence"/>
</dbReference>
<evidence type="ECO:0000256" key="1">
    <source>
        <dbReference type="SAM" id="MobiDB-lite"/>
    </source>
</evidence>
<keyword evidence="2" id="KW-0472">Membrane</keyword>
<comment type="caution">
    <text evidence="3">The sequence shown here is derived from an EMBL/GenBank/DDBJ whole genome shotgun (WGS) entry which is preliminary data.</text>
</comment>
<proteinExistence type="predicted"/>
<keyword evidence="2" id="KW-1133">Transmembrane helix</keyword>
<feature type="compositionally biased region" description="Basic and acidic residues" evidence="1">
    <location>
        <begin position="84"/>
        <end position="103"/>
    </location>
</feature>
<sequence length="275" mass="30440">MVLTVGPAAGPAQPRQHSVDPARRGDHRRSAHQGHRRVPPLPPRPQRRGARRQCRAAVRRASGFHRVQAQRQQGPAHGLPARRLPADRPRREAVPGRGADRPDGGTQDLRLRATARRRDRTGRGTRLVRQTQTGPAVNAAEVKRRLGRWRDGVRQRRTINFAYRIGVGVVGAVVLGLGILAIPYPGPGWAIVFVGLGILATEFAWAQRLLAYAKERYDKAMEWFHRQHSVVQILGGLFTALVVFVTLWLLGAVHFFGDLVGLEHKLLQSPLGIGS</sequence>
<accession>A0AAW5SLY9</accession>
<dbReference type="Pfam" id="PF09656">
    <property type="entry name" value="PGPGW"/>
    <property type="match status" value="1"/>
</dbReference>
<gene>
    <name evidence="3" type="ORF">H7I77_12310</name>
</gene>
<feature type="transmembrane region" description="Helical" evidence="2">
    <location>
        <begin position="161"/>
        <end position="182"/>
    </location>
</feature>
<feature type="transmembrane region" description="Helical" evidence="2">
    <location>
        <begin position="231"/>
        <end position="256"/>
    </location>
</feature>
<feature type="transmembrane region" description="Helical" evidence="2">
    <location>
        <begin position="188"/>
        <end position="210"/>
    </location>
</feature>
<protein>
    <submittedName>
        <fullName evidence="3">TIGR02611 family protein</fullName>
    </submittedName>
</protein>
<evidence type="ECO:0000256" key="2">
    <source>
        <dbReference type="SAM" id="Phobius"/>
    </source>
</evidence>
<dbReference type="NCBIfam" id="TIGR02611">
    <property type="entry name" value="TIGR02611 family protein"/>
    <property type="match status" value="1"/>
</dbReference>
<dbReference type="AlphaFoldDB" id="A0AAW5SLY9"/>
<dbReference type="EMBL" id="JACKTI010000035">
    <property type="protein sequence ID" value="MCV7024127.1"/>
    <property type="molecule type" value="Genomic_DNA"/>
</dbReference>
<dbReference type="InterPro" id="IPR013434">
    <property type="entry name" value="CHP02611"/>
</dbReference>
<organism evidence="3 4">
    <name type="scientific">Mycolicibacterium novocastrense</name>
    <name type="common">Mycobacterium novocastrense</name>
    <dbReference type="NCBI Taxonomy" id="59813"/>
    <lineage>
        <taxon>Bacteria</taxon>
        <taxon>Bacillati</taxon>
        <taxon>Actinomycetota</taxon>
        <taxon>Actinomycetes</taxon>
        <taxon>Mycobacteriales</taxon>
        <taxon>Mycobacteriaceae</taxon>
        <taxon>Mycolicibacterium</taxon>
    </lineage>
</organism>
<dbReference type="InterPro" id="IPR019099">
    <property type="entry name" value="Uncharacterised_PGPGW_TM"/>
</dbReference>
<keyword evidence="2" id="KW-0812">Transmembrane</keyword>
<reference evidence="3" key="2">
    <citation type="journal article" date="2022" name="BMC Genomics">
        <title>Comparative genome analysis of mycobacteria focusing on tRNA and non-coding RNA.</title>
        <authorList>
            <person name="Behra P.R.K."/>
            <person name="Pettersson B.M.F."/>
            <person name="Ramesh M."/>
            <person name="Das S."/>
            <person name="Dasgupta S."/>
            <person name="Kirsebom L.A."/>
        </authorList>
    </citation>
    <scope>NUCLEOTIDE SEQUENCE</scope>
    <source>
        <strain evidence="3">DSM 44203</strain>
    </source>
</reference>
<feature type="compositionally biased region" description="Basic residues" evidence="1">
    <location>
        <begin position="45"/>
        <end position="58"/>
    </location>
</feature>
<reference evidence="3" key="1">
    <citation type="submission" date="2020-07" db="EMBL/GenBank/DDBJ databases">
        <authorList>
            <person name="Pettersson B.M.F."/>
            <person name="Behra P.R.K."/>
            <person name="Ramesh M."/>
            <person name="Das S."/>
            <person name="Dasgupta S."/>
            <person name="Kirsebom L.A."/>
        </authorList>
    </citation>
    <scope>NUCLEOTIDE SEQUENCE</scope>
    <source>
        <strain evidence="3">DSM 44203</strain>
    </source>
</reference>
<feature type="region of interest" description="Disordered" evidence="1">
    <location>
        <begin position="1"/>
        <end position="109"/>
    </location>
</feature>
<evidence type="ECO:0000313" key="3">
    <source>
        <dbReference type="EMBL" id="MCV7024127.1"/>
    </source>
</evidence>
<feature type="compositionally biased region" description="Basic residues" evidence="1">
    <location>
        <begin position="25"/>
        <end position="38"/>
    </location>
</feature>
<name>A0AAW5SLY9_MYCNV</name>
<evidence type="ECO:0000313" key="4">
    <source>
        <dbReference type="Proteomes" id="UP001207528"/>
    </source>
</evidence>